<reference evidence="2 3" key="1">
    <citation type="submission" date="2019-07" db="EMBL/GenBank/DDBJ databases">
        <title>Whole genome shotgun sequence of Cellulomonas soli NBRC 109434.</title>
        <authorList>
            <person name="Hosoyama A."/>
            <person name="Uohara A."/>
            <person name="Ohji S."/>
            <person name="Ichikawa N."/>
        </authorList>
    </citation>
    <scope>NUCLEOTIDE SEQUENCE [LARGE SCALE GENOMIC DNA]</scope>
    <source>
        <strain evidence="2 3">NBRC 109434</strain>
    </source>
</reference>
<dbReference type="RefSeq" id="WP_146954022.1">
    <property type="nucleotide sequence ID" value="NZ_BAABBJ010000014.1"/>
</dbReference>
<dbReference type="SMART" id="SM00347">
    <property type="entry name" value="HTH_MARR"/>
    <property type="match status" value="1"/>
</dbReference>
<keyword evidence="3" id="KW-1185">Reference proteome</keyword>
<name>A0A512PGD1_9CELL</name>
<gene>
    <name evidence="2" type="ORF">CSO01_29580</name>
</gene>
<dbReference type="InterPro" id="IPR036390">
    <property type="entry name" value="WH_DNA-bd_sf"/>
</dbReference>
<organism evidence="2 3">
    <name type="scientific">Cellulomonas soli</name>
    <dbReference type="NCBI Taxonomy" id="931535"/>
    <lineage>
        <taxon>Bacteria</taxon>
        <taxon>Bacillati</taxon>
        <taxon>Actinomycetota</taxon>
        <taxon>Actinomycetes</taxon>
        <taxon>Micrococcales</taxon>
        <taxon>Cellulomonadaceae</taxon>
        <taxon>Cellulomonas</taxon>
    </lineage>
</organism>
<dbReference type="SUPFAM" id="SSF46785">
    <property type="entry name" value="Winged helix' DNA-binding domain"/>
    <property type="match status" value="1"/>
</dbReference>
<dbReference type="Proteomes" id="UP000321798">
    <property type="component" value="Unassembled WGS sequence"/>
</dbReference>
<dbReference type="Gene3D" id="1.10.10.10">
    <property type="entry name" value="Winged helix-like DNA-binding domain superfamily/Winged helix DNA-binding domain"/>
    <property type="match status" value="1"/>
</dbReference>
<dbReference type="GO" id="GO:0006950">
    <property type="term" value="P:response to stress"/>
    <property type="evidence" value="ECO:0007669"/>
    <property type="project" value="TreeGrafter"/>
</dbReference>
<dbReference type="AlphaFoldDB" id="A0A512PGD1"/>
<dbReference type="PANTHER" id="PTHR33164:SF43">
    <property type="entry name" value="HTH-TYPE TRANSCRIPTIONAL REPRESSOR YETL"/>
    <property type="match status" value="1"/>
</dbReference>
<evidence type="ECO:0000259" key="1">
    <source>
        <dbReference type="PROSITE" id="PS50995"/>
    </source>
</evidence>
<dbReference type="OrthoDB" id="5143514at2"/>
<dbReference type="PROSITE" id="PS50995">
    <property type="entry name" value="HTH_MARR_2"/>
    <property type="match status" value="1"/>
</dbReference>
<protein>
    <recommendedName>
        <fullName evidence="1">HTH marR-type domain-containing protein</fullName>
    </recommendedName>
</protein>
<evidence type="ECO:0000313" key="3">
    <source>
        <dbReference type="Proteomes" id="UP000321798"/>
    </source>
</evidence>
<dbReference type="InterPro" id="IPR000835">
    <property type="entry name" value="HTH_MarR-typ"/>
</dbReference>
<dbReference type="EMBL" id="BKAL01000011">
    <property type="protein sequence ID" value="GEP70243.1"/>
    <property type="molecule type" value="Genomic_DNA"/>
</dbReference>
<accession>A0A512PGD1</accession>
<evidence type="ECO:0000313" key="2">
    <source>
        <dbReference type="EMBL" id="GEP70243.1"/>
    </source>
</evidence>
<dbReference type="InterPro" id="IPR039422">
    <property type="entry name" value="MarR/SlyA-like"/>
</dbReference>
<dbReference type="Pfam" id="PF12802">
    <property type="entry name" value="MarR_2"/>
    <property type="match status" value="1"/>
</dbReference>
<dbReference type="GO" id="GO:0003700">
    <property type="term" value="F:DNA-binding transcription factor activity"/>
    <property type="evidence" value="ECO:0007669"/>
    <property type="project" value="InterPro"/>
</dbReference>
<dbReference type="InterPro" id="IPR036388">
    <property type="entry name" value="WH-like_DNA-bd_sf"/>
</dbReference>
<proteinExistence type="predicted"/>
<dbReference type="PANTHER" id="PTHR33164">
    <property type="entry name" value="TRANSCRIPTIONAL REGULATOR, MARR FAMILY"/>
    <property type="match status" value="1"/>
</dbReference>
<feature type="domain" description="HTH marR-type" evidence="1">
    <location>
        <begin position="13"/>
        <end position="146"/>
    </location>
</feature>
<comment type="caution">
    <text evidence="2">The sequence shown here is derived from an EMBL/GenBank/DDBJ whole genome shotgun (WGS) entry which is preliminary data.</text>
</comment>
<sequence length="164" mass="17881">MSDSRRGPDHPLGDRITVTLHELVDALDADADIRLRTLFDVTLSQYLFLAVLADLDRPDITEQARCLGVSKAAVSKRLPSFVAAGWVRTGTDPANARRVVLHLTDTGVHLVADAGRMLEAEFTAMAAHLTSVDLDALHRELTTLLAAFRPQPALPDPALPEKDR</sequence>